<keyword evidence="6 8" id="KW-1133">Transmembrane helix</keyword>
<comment type="subcellular location">
    <subcellularLocation>
        <location evidence="1">Cell inner membrane</location>
        <topology evidence="1">Multi-pass membrane protein</topology>
    </subcellularLocation>
</comment>
<dbReference type="InterPro" id="IPR058130">
    <property type="entry name" value="PEA_transf_C"/>
</dbReference>
<dbReference type="GO" id="GO:0009244">
    <property type="term" value="P:lipopolysaccharide core region biosynthetic process"/>
    <property type="evidence" value="ECO:0007669"/>
    <property type="project" value="TreeGrafter"/>
</dbReference>
<evidence type="ECO:0000259" key="10">
    <source>
        <dbReference type="Pfam" id="PF08019"/>
    </source>
</evidence>
<dbReference type="Pfam" id="PF00884">
    <property type="entry name" value="Sulfatase"/>
    <property type="match status" value="1"/>
</dbReference>
<organism evidence="11 12">
    <name type="scientific">Aeromonas cavernicola</name>
    <dbReference type="NCBI Taxonomy" id="1006623"/>
    <lineage>
        <taxon>Bacteria</taxon>
        <taxon>Pseudomonadati</taxon>
        <taxon>Pseudomonadota</taxon>
        <taxon>Gammaproteobacteria</taxon>
        <taxon>Aeromonadales</taxon>
        <taxon>Aeromonadaceae</taxon>
        <taxon>Aeromonas</taxon>
    </lineage>
</organism>
<dbReference type="Pfam" id="PF08019">
    <property type="entry name" value="EptA_B_N"/>
    <property type="match status" value="1"/>
</dbReference>
<keyword evidence="12" id="KW-1185">Reference proteome</keyword>
<keyword evidence="7 8" id="KW-0472">Membrane</keyword>
<dbReference type="EMBL" id="PGGC01000039">
    <property type="protein sequence ID" value="PJG59969.1"/>
    <property type="molecule type" value="Genomic_DNA"/>
</dbReference>
<dbReference type="Gene3D" id="3.40.720.10">
    <property type="entry name" value="Alkaline Phosphatase, subunit A"/>
    <property type="match status" value="1"/>
</dbReference>
<dbReference type="SUPFAM" id="SSF53649">
    <property type="entry name" value="Alkaline phosphatase-like"/>
    <property type="match status" value="1"/>
</dbReference>
<reference evidence="11 12" key="1">
    <citation type="submission" date="2017-11" db="EMBL/GenBank/DDBJ databases">
        <title>Draft genome sequence of environmental isolate Aeromonas cavernicola sp. nov. MDC 2508.</title>
        <authorList>
            <person name="Colston S.M."/>
            <person name="Navarro A."/>
            <person name="Martinez-Murcia A.J."/>
            <person name="Graf J."/>
        </authorList>
    </citation>
    <scope>NUCLEOTIDE SEQUENCE [LARGE SCALE GENOMIC DNA]</scope>
    <source>
        <strain evidence="11 12">MDC 2508</strain>
    </source>
</reference>
<dbReference type="CDD" id="cd16017">
    <property type="entry name" value="LptA"/>
    <property type="match status" value="1"/>
</dbReference>
<proteinExistence type="predicted"/>
<name>A0A2H9U7L5_9GAMM</name>
<evidence type="ECO:0000256" key="6">
    <source>
        <dbReference type="ARBA" id="ARBA00022989"/>
    </source>
</evidence>
<feature type="transmembrane region" description="Helical" evidence="8">
    <location>
        <begin position="148"/>
        <end position="170"/>
    </location>
</feature>
<dbReference type="PANTHER" id="PTHR30443:SF0">
    <property type="entry name" value="PHOSPHOETHANOLAMINE TRANSFERASE EPTA"/>
    <property type="match status" value="1"/>
</dbReference>
<dbReference type="InterPro" id="IPR040423">
    <property type="entry name" value="PEA_transferase"/>
</dbReference>
<evidence type="ECO:0000256" key="4">
    <source>
        <dbReference type="ARBA" id="ARBA00022679"/>
    </source>
</evidence>
<keyword evidence="3" id="KW-0997">Cell inner membrane</keyword>
<comment type="caution">
    <text evidence="11">The sequence shown here is derived from an EMBL/GenBank/DDBJ whole genome shotgun (WGS) entry which is preliminary data.</text>
</comment>
<dbReference type="GO" id="GO:0016776">
    <property type="term" value="F:phosphotransferase activity, phosphate group as acceptor"/>
    <property type="evidence" value="ECO:0007669"/>
    <property type="project" value="TreeGrafter"/>
</dbReference>
<evidence type="ECO:0000256" key="5">
    <source>
        <dbReference type="ARBA" id="ARBA00022692"/>
    </source>
</evidence>
<evidence type="ECO:0000256" key="8">
    <source>
        <dbReference type="SAM" id="Phobius"/>
    </source>
</evidence>
<feature type="transmembrane region" description="Helical" evidence="8">
    <location>
        <begin position="113"/>
        <end position="136"/>
    </location>
</feature>
<dbReference type="PANTHER" id="PTHR30443">
    <property type="entry name" value="INNER MEMBRANE PROTEIN"/>
    <property type="match status" value="1"/>
</dbReference>
<evidence type="ECO:0000313" key="11">
    <source>
        <dbReference type="EMBL" id="PJG59969.1"/>
    </source>
</evidence>
<accession>A0A2H9U7L5</accession>
<dbReference type="RefSeq" id="WP_100293052.1">
    <property type="nucleotide sequence ID" value="NZ_PGGC01000039.1"/>
</dbReference>
<feature type="domain" description="Sulfatase N-terminal" evidence="9">
    <location>
        <begin position="230"/>
        <end position="520"/>
    </location>
</feature>
<dbReference type="InterPro" id="IPR017850">
    <property type="entry name" value="Alkaline_phosphatase_core_sf"/>
</dbReference>
<keyword evidence="2" id="KW-1003">Cell membrane</keyword>
<dbReference type="GO" id="GO:0005886">
    <property type="term" value="C:plasma membrane"/>
    <property type="evidence" value="ECO:0007669"/>
    <property type="project" value="UniProtKB-SubCell"/>
</dbReference>
<evidence type="ECO:0000259" key="9">
    <source>
        <dbReference type="Pfam" id="PF00884"/>
    </source>
</evidence>
<dbReference type="Proteomes" id="UP000235861">
    <property type="component" value="Unassembled WGS sequence"/>
</dbReference>
<keyword evidence="4 11" id="KW-0808">Transferase</keyword>
<feature type="transmembrane region" description="Helical" evidence="8">
    <location>
        <begin position="12"/>
        <end position="31"/>
    </location>
</feature>
<protein>
    <submittedName>
        <fullName evidence="11">Phosphoethanolamine transferase</fullName>
    </submittedName>
</protein>
<evidence type="ECO:0000256" key="2">
    <source>
        <dbReference type="ARBA" id="ARBA00022475"/>
    </source>
</evidence>
<gene>
    <name evidence="11" type="ORF">CUC53_04540</name>
</gene>
<dbReference type="InterPro" id="IPR012549">
    <property type="entry name" value="EptA-like_N"/>
</dbReference>
<dbReference type="OrthoDB" id="9786870at2"/>
<feature type="transmembrane region" description="Helical" evidence="8">
    <location>
        <begin position="72"/>
        <end position="93"/>
    </location>
</feature>
<evidence type="ECO:0000256" key="3">
    <source>
        <dbReference type="ARBA" id="ARBA00022519"/>
    </source>
</evidence>
<feature type="domain" description="Phosphoethanolamine transferase N-terminal" evidence="10">
    <location>
        <begin position="52"/>
        <end position="203"/>
    </location>
</feature>
<evidence type="ECO:0000256" key="7">
    <source>
        <dbReference type="ARBA" id="ARBA00023136"/>
    </source>
</evidence>
<dbReference type="NCBIfam" id="NF028537">
    <property type="entry name" value="P_eth_NH2_trans"/>
    <property type="match status" value="1"/>
</dbReference>
<evidence type="ECO:0000313" key="12">
    <source>
        <dbReference type="Proteomes" id="UP000235861"/>
    </source>
</evidence>
<evidence type="ECO:0000256" key="1">
    <source>
        <dbReference type="ARBA" id="ARBA00004429"/>
    </source>
</evidence>
<feature type="transmembrane region" description="Helical" evidence="8">
    <location>
        <begin position="43"/>
        <end position="65"/>
    </location>
</feature>
<dbReference type="InterPro" id="IPR000917">
    <property type="entry name" value="Sulfatase_N"/>
</dbReference>
<keyword evidence="5 8" id="KW-0812">Transmembrane</keyword>
<dbReference type="AlphaFoldDB" id="A0A2H9U7L5"/>
<sequence length="538" mass="60121">MGVTLSVMKVNLLLVLLFTLVFNWPIFLHFYEILSQLEHVKLGFIISIPLVLMAALNAVLLPFSFRYLLKPFFTLLILSSSIVSYAMLKYGIIFDAGMMQNIVETNSGEAGSYLNSSLMIWFLLTGVLPVLLLLTLRIKYAAHWYTGLGLRLGSLTASLLFLVCVAALYYQDFASVGRNNHTLSKEIVPANYVHGLYKYARDELFATKIPHQSLGTDAKIMAKGDKPTLMFLIIGETARSQNYSLNGYAKATNAFTHQIPGLVSFKDVRSCGTATAVSVPCMFSNLTRREYDDKLAHARDGLLDVLQHAGVSVLWKENDGGCKGVCNGVPTIDIDPTQYPAFCQDSSCYDEVLLEGLDQQIGQMKGNKLVAFHLMGSHGPTYFRRYPVTDRAFTPDCPRSDIENCSDQELVNTYDNTIRYTDKVLAQLIAKLQTLEKEYNVGLVYLSDHGESLGAMGLYLHGTPYKFAPDEQTRVPLLTWFSPQLQADRQLDLSCLAQEANNQRFSHDNLFHSMLGIMNVQTSVYDSSLDLFKPCRTS</sequence>